<comment type="caution">
    <text evidence="1">The sequence shown here is derived from an EMBL/GenBank/DDBJ whole genome shotgun (WGS) entry which is preliminary data.</text>
</comment>
<name>A0ABU9FFQ9_LACJE</name>
<dbReference type="RefSeq" id="WP_048588059.1">
    <property type="nucleotide sequence ID" value="NZ_CATOVC010000001.1"/>
</dbReference>
<evidence type="ECO:0000313" key="1">
    <source>
        <dbReference type="EMBL" id="MEL0564410.1"/>
    </source>
</evidence>
<proteinExistence type="predicted"/>
<organism evidence="1 2">
    <name type="scientific">Lactobacillus jensenii</name>
    <dbReference type="NCBI Taxonomy" id="109790"/>
    <lineage>
        <taxon>Bacteria</taxon>
        <taxon>Bacillati</taxon>
        <taxon>Bacillota</taxon>
        <taxon>Bacilli</taxon>
        <taxon>Lactobacillales</taxon>
        <taxon>Lactobacillaceae</taxon>
        <taxon>Lactobacillus</taxon>
    </lineage>
</organism>
<keyword evidence="2" id="KW-1185">Reference proteome</keyword>
<sequence length="107" mass="12469">MEIKIRNIDPSIIYAIDKIIQELNQNSKHKISRNDFLKAQIEKIPEQQIYKKVDSDVAVQLKMMSNLLKDNNFALNAIFKLLFIGDDDVANDLLDEISKREREHDAK</sequence>
<dbReference type="Proteomes" id="UP001385848">
    <property type="component" value="Unassembled WGS sequence"/>
</dbReference>
<protein>
    <submittedName>
        <fullName evidence="1">Uncharacterized protein</fullName>
    </submittedName>
</protein>
<reference evidence="1 2" key="1">
    <citation type="submission" date="2024-04" db="EMBL/GenBank/DDBJ databases">
        <title>Three lactobacilli isolated from voided urine samples from females with type 2 diabetes.</title>
        <authorList>
            <person name="Kula A."/>
            <person name="Stegman N."/>
            <person name="Putonti C."/>
        </authorList>
    </citation>
    <scope>NUCLEOTIDE SEQUENCE [LARGE SCALE GENOMIC DNA]</scope>
    <source>
        <strain evidence="1 2">1855</strain>
    </source>
</reference>
<evidence type="ECO:0000313" key="2">
    <source>
        <dbReference type="Proteomes" id="UP001385848"/>
    </source>
</evidence>
<gene>
    <name evidence="1" type="ORF">AAC431_00525</name>
</gene>
<dbReference type="EMBL" id="JBBVUL010000001">
    <property type="protein sequence ID" value="MEL0564410.1"/>
    <property type="molecule type" value="Genomic_DNA"/>
</dbReference>
<accession>A0ABU9FFQ9</accession>